<protein>
    <submittedName>
        <fullName evidence="2">Uncharacterized protein</fullName>
    </submittedName>
</protein>
<organism evidence="2 3">
    <name type="scientific">Maritalea myrionectae</name>
    <dbReference type="NCBI Taxonomy" id="454601"/>
    <lineage>
        <taxon>Bacteria</taxon>
        <taxon>Pseudomonadati</taxon>
        <taxon>Pseudomonadota</taxon>
        <taxon>Alphaproteobacteria</taxon>
        <taxon>Hyphomicrobiales</taxon>
        <taxon>Devosiaceae</taxon>
        <taxon>Maritalea</taxon>
    </lineage>
</organism>
<evidence type="ECO:0000256" key="1">
    <source>
        <dbReference type="SAM" id="Phobius"/>
    </source>
</evidence>
<keyword evidence="3" id="KW-1185">Reference proteome</keyword>
<keyword evidence="1" id="KW-1133">Transmembrane helix</keyword>
<proteinExistence type="predicted"/>
<dbReference type="STRING" id="1122213.GCA_000423365_02983"/>
<name>A0A2R4M9W0_9HYPH</name>
<dbReference type="EMBL" id="CP021330">
    <property type="protein sequence ID" value="AVX02818.1"/>
    <property type="molecule type" value="Genomic_DNA"/>
</dbReference>
<dbReference type="RefSeq" id="WP_036223073.1">
    <property type="nucleotide sequence ID" value="NZ_CP021330.1"/>
</dbReference>
<dbReference type="AlphaFoldDB" id="A0A2R4M9W0"/>
<sequence>MQRSTTRSLLLKYALVLGIIILVGIGPILLTLGAGMVAEANGCTLHEGYVNPCVIWGADRGDTLYEMGMMFWFSYFTLPFAAAAFFVWLIVFFLHVVLRILRRVVKRNA</sequence>
<feature type="transmembrane region" description="Helical" evidence="1">
    <location>
        <begin position="72"/>
        <end position="98"/>
    </location>
</feature>
<gene>
    <name evidence="2" type="ORF">MXMO3_00270</name>
</gene>
<keyword evidence="1" id="KW-0812">Transmembrane</keyword>
<accession>A0A2R4M9W0</accession>
<reference evidence="2 3" key="1">
    <citation type="submission" date="2017-05" db="EMBL/GenBank/DDBJ databases">
        <title>Genome Analysis of Maritalea myrionectae HL2708#5.</title>
        <authorList>
            <consortium name="Cotde Inc.-PKNU"/>
            <person name="Jang D."/>
            <person name="Oh H.-M."/>
        </authorList>
    </citation>
    <scope>NUCLEOTIDE SEQUENCE [LARGE SCALE GENOMIC DNA]</scope>
    <source>
        <strain evidence="2 3">HL2708#5</strain>
    </source>
</reference>
<dbReference type="KEGG" id="mmyr:MXMO3_00270"/>
<dbReference type="Proteomes" id="UP000258927">
    <property type="component" value="Chromosome"/>
</dbReference>
<evidence type="ECO:0000313" key="3">
    <source>
        <dbReference type="Proteomes" id="UP000258927"/>
    </source>
</evidence>
<evidence type="ECO:0000313" key="2">
    <source>
        <dbReference type="EMBL" id="AVX02818.1"/>
    </source>
</evidence>
<feature type="transmembrane region" description="Helical" evidence="1">
    <location>
        <begin position="9"/>
        <end position="30"/>
    </location>
</feature>
<keyword evidence="1" id="KW-0472">Membrane</keyword>